<protein>
    <recommendedName>
        <fullName evidence="4">Allene oxide cyclase barrel-like domain-containing protein</fullName>
    </recommendedName>
</protein>
<accession>A0A1M7U4X2</accession>
<feature type="chain" id="PRO_5012884503" description="Allene oxide cyclase barrel-like domain-containing protein" evidence="1">
    <location>
        <begin position="26"/>
        <end position="167"/>
    </location>
</feature>
<organism evidence="2 3">
    <name type="scientific">Bradyrhizobium erythrophlei</name>
    <dbReference type="NCBI Taxonomy" id="1437360"/>
    <lineage>
        <taxon>Bacteria</taxon>
        <taxon>Pseudomonadati</taxon>
        <taxon>Pseudomonadota</taxon>
        <taxon>Alphaproteobacteria</taxon>
        <taxon>Hyphomicrobiales</taxon>
        <taxon>Nitrobacteraceae</taxon>
        <taxon>Bradyrhizobium</taxon>
    </lineage>
</organism>
<name>A0A1M7U4X2_9BRAD</name>
<reference evidence="3" key="1">
    <citation type="submission" date="2016-11" db="EMBL/GenBank/DDBJ databases">
        <authorList>
            <person name="Varghese N."/>
            <person name="Submissions S."/>
        </authorList>
    </citation>
    <scope>NUCLEOTIDE SEQUENCE [LARGE SCALE GENOMIC DNA]</scope>
    <source>
        <strain evidence="3">GAS401</strain>
    </source>
</reference>
<keyword evidence="1" id="KW-0732">Signal</keyword>
<feature type="signal peptide" evidence="1">
    <location>
        <begin position="1"/>
        <end position="25"/>
    </location>
</feature>
<dbReference type="OrthoDB" id="9851336at2"/>
<evidence type="ECO:0000256" key="1">
    <source>
        <dbReference type="SAM" id="SignalP"/>
    </source>
</evidence>
<dbReference type="AlphaFoldDB" id="A0A1M7U4X2"/>
<dbReference type="EMBL" id="LT670849">
    <property type="protein sequence ID" value="SHN78003.1"/>
    <property type="molecule type" value="Genomic_DNA"/>
</dbReference>
<dbReference type="Proteomes" id="UP000184096">
    <property type="component" value="Chromosome I"/>
</dbReference>
<evidence type="ECO:0008006" key="4">
    <source>
        <dbReference type="Google" id="ProtNLM"/>
    </source>
</evidence>
<proteinExistence type="predicted"/>
<sequence>MQKKMSVAIVAAAILELAFSTASIAKGDEVLKFRIVTHATSVQAQDVGDVDGHALGLARQSGLAFFPDGSVGTTYFTATNDFTKGAGTYLTYYNLTLKDGSVLWFKANGTAQPDGTTTIFPETAVSVLRGTGRFEGAKGDGTLSGMRISPLAVGADLYVDVIVNLRK</sequence>
<keyword evidence="3" id="KW-1185">Reference proteome</keyword>
<evidence type="ECO:0000313" key="2">
    <source>
        <dbReference type="EMBL" id="SHN78003.1"/>
    </source>
</evidence>
<dbReference type="RefSeq" id="WP_072819563.1">
    <property type="nucleotide sequence ID" value="NZ_LT670849.1"/>
</dbReference>
<evidence type="ECO:0000313" key="3">
    <source>
        <dbReference type="Proteomes" id="UP000184096"/>
    </source>
</evidence>
<gene>
    <name evidence="2" type="ORF">SAMN05444170_3548</name>
</gene>